<feature type="domain" description="Glutamine amidotransferase" evidence="1">
    <location>
        <begin position="111"/>
        <end position="220"/>
    </location>
</feature>
<dbReference type="Proteomes" id="UP000308549">
    <property type="component" value="Unassembled WGS sequence"/>
</dbReference>
<evidence type="ECO:0000259" key="1">
    <source>
        <dbReference type="Pfam" id="PF00117"/>
    </source>
</evidence>
<dbReference type="PANTHER" id="PTHR42695">
    <property type="entry name" value="GLUTAMINE AMIDOTRANSFERASE YLR126C-RELATED"/>
    <property type="match status" value="1"/>
</dbReference>
<name>A0A4U0TUN8_9PEZI</name>
<comment type="caution">
    <text evidence="2">The sequence shown here is derived from an EMBL/GenBank/DDBJ whole genome shotgun (WGS) entry which is preliminary data.</text>
</comment>
<gene>
    <name evidence="2" type="ORF">B0A50_05466</name>
</gene>
<proteinExistence type="predicted"/>
<accession>A0A4U0TUN8</accession>
<evidence type="ECO:0000313" key="3">
    <source>
        <dbReference type="Proteomes" id="UP000308549"/>
    </source>
</evidence>
<keyword evidence="3" id="KW-1185">Reference proteome</keyword>
<dbReference type="InterPro" id="IPR017926">
    <property type="entry name" value="GATASE"/>
</dbReference>
<dbReference type="GO" id="GO:0005829">
    <property type="term" value="C:cytosol"/>
    <property type="evidence" value="ECO:0007669"/>
    <property type="project" value="TreeGrafter"/>
</dbReference>
<dbReference type="OrthoDB" id="92161at2759"/>
<reference evidence="2 3" key="1">
    <citation type="submission" date="2017-03" db="EMBL/GenBank/DDBJ databases">
        <title>Genomes of endolithic fungi from Antarctica.</title>
        <authorList>
            <person name="Coleine C."/>
            <person name="Masonjones S."/>
            <person name="Stajich J.E."/>
        </authorList>
    </citation>
    <scope>NUCLEOTIDE SEQUENCE [LARGE SCALE GENOMIC DNA]</scope>
    <source>
        <strain evidence="2 3">CCFEE 6315</strain>
    </source>
</reference>
<evidence type="ECO:0000313" key="2">
    <source>
        <dbReference type="EMBL" id="TKA25954.1"/>
    </source>
</evidence>
<protein>
    <recommendedName>
        <fullName evidence="1">Glutamine amidotransferase domain-containing protein</fullName>
    </recommendedName>
</protein>
<dbReference type="AlphaFoldDB" id="A0A4U0TUN8"/>
<dbReference type="CDD" id="cd01741">
    <property type="entry name" value="GATase1_1"/>
    <property type="match status" value="1"/>
</dbReference>
<organism evidence="2 3">
    <name type="scientific">Salinomyces thailandicus</name>
    <dbReference type="NCBI Taxonomy" id="706561"/>
    <lineage>
        <taxon>Eukaryota</taxon>
        <taxon>Fungi</taxon>
        <taxon>Dikarya</taxon>
        <taxon>Ascomycota</taxon>
        <taxon>Pezizomycotina</taxon>
        <taxon>Dothideomycetes</taxon>
        <taxon>Dothideomycetidae</taxon>
        <taxon>Mycosphaerellales</taxon>
        <taxon>Teratosphaeriaceae</taxon>
        <taxon>Salinomyces</taxon>
    </lineage>
</organism>
<dbReference type="PANTHER" id="PTHR42695:SF4">
    <property type="entry name" value="GLUTAMINE AMIDOTRANSFERASE DOMAIN-CONTAINING PROTEIN"/>
    <property type="match status" value="1"/>
</dbReference>
<dbReference type="InterPro" id="IPR044992">
    <property type="entry name" value="ChyE-like"/>
</dbReference>
<dbReference type="SUPFAM" id="SSF52317">
    <property type="entry name" value="Class I glutamine amidotransferase-like"/>
    <property type="match status" value="1"/>
</dbReference>
<dbReference type="GO" id="GO:0005634">
    <property type="term" value="C:nucleus"/>
    <property type="evidence" value="ECO:0007669"/>
    <property type="project" value="TreeGrafter"/>
</dbReference>
<dbReference type="Gene3D" id="3.40.50.880">
    <property type="match status" value="1"/>
</dbReference>
<dbReference type="InterPro" id="IPR029062">
    <property type="entry name" value="Class_I_gatase-like"/>
</dbReference>
<dbReference type="Pfam" id="PF00117">
    <property type="entry name" value="GATase"/>
    <property type="match status" value="1"/>
</dbReference>
<sequence>METIKMLVLETDSPHPDTFEEVGSFGQVFKNVFTTAGANHDPPLGVEVDMHYVVHDPDQGKTGHVPKASDIPEDMRAILITGSLYDADGNDPWIDELRSLVLDLWRTRPDMKFTGICFGHQLLNRVLGGKVEPTPGNRWELAHVEMDLTTVGQKLFVTDDKTLSLHQMHQDQVTQVPSHDTTELIAPGTKVHVWASSEHTPVQGVYIRDRLFTSQGHLEIDEAMVHRQIELRVQAGSITKDNANAVDHAKRTAHLEHDGEVLAAAMLRFFHGDDHDVD</sequence>
<dbReference type="EMBL" id="NAJL01000031">
    <property type="protein sequence ID" value="TKA25954.1"/>
    <property type="molecule type" value="Genomic_DNA"/>
</dbReference>